<sequence length="439" mass="49065">MAPYPVLTLPFDIASQIFVYCLPQEDDALPCRTEAPLLLAGICREWRDIALATHELWNTIHLTLRSHSVSTVSPLLEFWLPRAGNLPLSMSLCYKGNLDDPYSPRMDPKGAGFDTTLVNLLALYAPHWTSLELHISLQALFQVNIRKEAFTSLKKLVLDCGPSLQVVDQGKRMVYAFAEASHLRELHLMSGGLGTRTSFPWGQLTSLKLDNSTIAECLQMLALTLNLVNFTLTLWSSGHLTSAPILPCPRLESLNATLSHSRGPALLSSLTLPALSHLGIDIMTVQEITSFTSLIARSSCFLRRLSVRLGLRWTTDHFLRFLTSLDSLEELEIRKANQSLDTGLRFLQAQPSLLPNLRSLDIERTSGDEDPDLVADFLESRWNVQTSISVPVQMKCFRLRSPLTRAPDFESDAILRLQLLREAGMVIRITSSRSWFGVA</sequence>
<comment type="caution">
    <text evidence="1">The sequence shown here is derived from an EMBL/GenBank/DDBJ whole genome shotgun (WGS) entry which is preliminary data.</text>
</comment>
<protein>
    <recommendedName>
        <fullName evidence="3">F-box domain-containing protein</fullName>
    </recommendedName>
</protein>
<name>A0AAD6VF99_9AGAR</name>
<accession>A0AAD6VF99</accession>
<dbReference type="PANTHER" id="PTHR38926">
    <property type="entry name" value="F-BOX DOMAIN CONTAINING PROTEIN, EXPRESSED"/>
    <property type="match status" value="1"/>
</dbReference>
<dbReference type="AlphaFoldDB" id="A0AAD6VF99"/>
<organism evidence="1 2">
    <name type="scientific">Mycena pura</name>
    <dbReference type="NCBI Taxonomy" id="153505"/>
    <lineage>
        <taxon>Eukaryota</taxon>
        <taxon>Fungi</taxon>
        <taxon>Dikarya</taxon>
        <taxon>Basidiomycota</taxon>
        <taxon>Agaricomycotina</taxon>
        <taxon>Agaricomycetes</taxon>
        <taxon>Agaricomycetidae</taxon>
        <taxon>Agaricales</taxon>
        <taxon>Marasmiineae</taxon>
        <taxon>Mycenaceae</taxon>
        <taxon>Mycena</taxon>
    </lineage>
</organism>
<evidence type="ECO:0000313" key="1">
    <source>
        <dbReference type="EMBL" id="KAJ7208055.1"/>
    </source>
</evidence>
<proteinExistence type="predicted"/>
<dbReference type="Proteomes" id="UP001219525">
    <property type="component" value="Unassembled WGS sequence"/>
</dbReference>
<dbReference type="EMBL" id="JARJCW010000035">
    <property type="protein sequence ID" value="KAJ7208055.1"/>
    <property type="molecule type" value="Genomic_DNA"/>
</dbReference>
<evidence type="ECO:0000313" key="2">
    <source>
        <dbReference type="Proteomes" id="UP001219525"/>
    </source>
</evidence>
<dbReference type="PANTHER" id="PTHR38926:SF72">
    <property type="entry name" value="IM:7136021-RELATED"/>
    <property type="match status" value="1"/>
</dbReference>
<keyword evidence="2" id="KW-1185">Reference proteome</keyword>
<dbReference type="SUPFAM" id="SSF52047">
    <property type="entry name" value="RNI-like"/>
    <property type="match status" value="1"/>
</dbReference>
<evidence type="ECO:0008006" key="3">
    <source>
        <dbReference type="Google" id="ProtNLM"/>
    </source>
</evidence>
<reference evidence="1" key="1">
    <citation type="submission" date="2023-03" db="EMBL/GenBank/DDBJ databases">
        <title>Massive genome expansion in bonnet fungi (Mycena s.s.) driven by repeated elements and novel gene families across ecological guilds.</title>
        <authorList>
            <consortium name="Lawrence Berkeley National Laboratory"/>
            <person name="Harder C.B."/>
            <person name="Miyauchi S."/>
            <person name="Viragh M."/>
            <person name="Kuo A."/>
            <person name="Thoen E."/>
            <person name="Andreopoulos B."/>
            <person name="Lu D."/>
            <person name="Skrede I."/>
            <person name="Drula E."/>
            <person name="Henrissat B."/>
            <person name="Morin E."/>
            <person name="Kohler A."/>
            <person name="Barry K."/>
            <person name="LaButti K."/>
            <person name="Morin E."/>
            <person name="Salamov A."/>
            <person name="Lipzen A."/>
            <person name="Mereny Z."/>
            <person name="Hegedus B."/>
            <person name="Baldrian P."/>
            <person name="Stursova M."/>
            <person name="Weitz H."/>
            <person name="Taylor A."/>
            <person name="Grigoriev I.V."/>
            <person name="Nagy L.G."/>
            <person name="Martin F."/>
            <person name="Kauserud H."/>
        </authorList>
    </citation>
    <scope>NUCLEOTIDE SEQUENCE</scope>
    <source>
        <strain evidence="1">9144</strain>
    </source>
</reference>
<gene>
    <name evidence="1" type="ORF">GGX14DRAFT_455349</name>
</gene>